<organism evidence="3 4">
    <name type="scientific">Caenorhabditis briggsae</name>
    <dbReference type="NCBI Taxonomy" id="6238"/>
    <lineage>
        <taxon>Eukaryota</taxon>
        <taxon>Metazoa</taxon>
        <taxon>Ecdysozoa</taxon>
        <taxon>Nematoda</taxon>
        <taxon>Chromadorea</taxon>
        <taxon>Rhabditida</taxon>
        <taxon>Rhabditina</taxon>
        <taxon>Rhabditomorpha</taxon>
        <taxon>Rhabditoidea</taxon>
        <taxon>Rhabditidae</taxon>
        <taxon>Peloderinae</taxon>
        <taxon>Caenorhabditis</taxon>
    </lineage>
</organism>
<keyword evidence="1" id="KW-0812">Transmembrane</keyword>
<dbReference type="Proteomes" id="UP000827892">
    <property type="component" value="Chromosome III"/>
</dbReference>
<evidence type="ECO:0000313" key="3">
    <source>
        <dbReference type="EMBL" id="ULU00648.1"/>
    </source>
</evidence>
<sequence>MRFTIICNILLSLFCYKLFGNWELPIRLCFDPFRIVGGFPTLIDSFFDNYLEKTAENTKNSFPLEELQYPVLSSQLERTLSWTCPILESSNQCFTVVTSSECLGTSQLSYIFWINHGESEECFHGEKGNVECIIPHQSGNICQNVVVGIRRSGNNSIFFDIEDVSIDTQIAQEYREQVEVSKLEISQNSTDSLNLESNFCKNYTIYETIFVGGENDTNIFPIFPFGVNSTSLLKSNECSPPFLLDIFVCNCRNSPVCQVPILYLTPNATYCGFTTISIYHTHGFIYSVVVTSSTESSAEPQKHTVLFFNVPQTNPLSKFDLKRGRFHCPSETSCIAEILYPFSFLNSLELPYQIGILVFSALIGIVIISKVNEE</sequence>
<proteinExistence type="predicted"/>
<reference evidence="3 4" key="1">
    <citation type="submission" date="2022-05" db="EMBL/GenBank/DDBJ databases">
        <title>Chromosome-level reference genomes for two strains of Caenorhabditis briggsae: an improved platform for comparative genomics.</title>
        <authorList>
            <person name="Stevens L."/>
            <person name="Andersen E.C."/>
        </authorList>
    </citation>
    <scope>NUCLEOTIDE SEQUENCE [LARGE SCALE GENOMIC DNA]</scope>
    <source>
        <strain evidence="3">QX1410_ONT</strain>
        <tissue evidence="3">Whole-organism</tissue>
    </source>
</reference>
<evidence type="ECO:0000256" key="1">
    <source>
        <dbReference type="SAM" id="Phobius"/>
    </source>
</evidence>
<evidence type="ECO:0000256" key="2">
    <source>
        <dbReference type="SAM" id="SignalP"/>
    </source>
</evidence>
<keyword evidence="2" id="KW-0732">Signal</keyword>
<protein>
    <submittedName>
        <fullName evidence="3">Uncharacterized protein</fullName>
    </submittedName>
</protein>
<gene>
    <name evidence="3" type="ORF">L3Y34_001237</name>
</gene>
<dbReference type="AlphaFoldDB" id="A0AAE9DC23"/>
<dbReference type="EMBL" id="CP090893">
    <property type="protein sequence ID" value="ULU00648.1"/>
    <property type="molecule type" value="Genomic_DNA"/>
</dbReference>
<keyword evidence="1" id="KW-1133">Transmembrane helix</keyword>
<name>A0AAE9DC23_CAEBR</name>
<keyword evidence="1" id="KW-0472">Membrane</keyword>
<feature type="transmembrane region" description="Helical" evidence="1">
    <location>
        <begin position="350"/>
        <end position="368"/>
    </location>
</feature>
<accession>A0AAE9DC23</accession>
<feature type="chain" id="PRO_5042021359" evidence="2">
    <location>
        <begin position="21"/>
        <end position="374"/>
    </location>
</feature>
<evidence type="ECO:0000313" key="4">
    <source>
        <dbReference type="Proteomes" id="UP000827892"/>
    </source>
</evidence>
<feature type="signal peptide" evidence="2">
    <location>
        <begin position="1"/>
        <end position="20"/>
    </location>
</feature>